<dbReference type="RefSeq" id="WP_144706578.1">
    <property type="nucleotide sequence ID" value="NZ_VNJJ01000018.1"/>
</dbReference>
<gene>
    <name evidence="4" type="primary">fliW</name>
    <name evidence="5" type="ORF">FPZ45_22040</name>
</gene>
<dbReference type="EMBL" id="VNJJ01000018">
    <property type="protein sequence ID" value="TVX96109.1"/>
    <property type="molecule type" value="Genomic_DNA"/>
</dbReference>
<reference evidence="5 6" key="1">
    <citation type="submission" date="2019-07" db="EMBL/GenBank/DDBJ databases">
        <authorList>
            <person name="Kim J."/>
        </authorList>
    </citation>
    <scope>NUCLEOTIDE SEQUENCE [LARGE SCALE GENOMIC DNA]</scope>
    <source>
        <strain evidence="5 6">G13</strain>
    </source>
</reference>
<protein>
    <recommendedName>
        <fullName evidence="4">Flagellar assembly factor FliW</fullName>
    </recommendedName>
</protein>
<comment type="caution">
    <text evidence="5">The sequence shown here is derived from an EMBL/GenBank/DDBJ whole genome shotgun (WGS) entry which is preliminary data.</text>
</comment>
<dbReference type="InterPro" id="IPR003775">
    <property type="entry name" value="Flagellar_assembly_factor_FliW"/>
</dbReference>
<dbReference type="Pfam" id="PF02623">
    <property type="entry name" value="FliW"/>
    <property type="match status" value="1"/>
</dbReference>
<comment type="subunit">
    <text evidence="4">Interacts with translational regulator CsrA and flagellin(s).</text>
</comment>
<keyword evidence="5" id="KW-0969">Cilium</keyword>
<keyword evidence="4" id="KW-0143">Chaperone</keyword>
<evidence type="ECO:0000256" key="4">
    <source>
        <dbReference type="HAMAP-Rule" id="MF_01185"/>
    </source>
</evidence>
<sequence length="147" mass="16686">MAQSQTMHVEKLDFVNSIVGFEHCRYFNLEKVEGDNPFFILKSDQDPEIEFVLASPFEINREYEFEIGDEVLAELEVQSSEDLVVLAIVTINNPFANSTINLFAPLVINVINGISRQIILNGSDYQIRALLQPAQYKGDEIHVNIEP</sequence>
<keyword evidence="5" id="KW-0966">Cell projection</keyword>
<keyword evidence="3 4" id="KW-0810">Translation regulation</keyword>
<evidence type="ECO:0000313" key="5">
    <source>
        <dbReference type="EMBL" id="TVX96109.1"/>
    </source>
</evidence>
<dbReference type="AlphaFoldDB" id="A0A559J893"/>
<dbReference type="Gene3D" id="2.30.290.10">
    <property type="entry name" value="BH3618-like"/>
    <property type="match status" value="1"/>
</dbReference>
<comment type="subcellular location">
    <subcellularLocation>
        <location evidence="4">Cytoplasm</location>
    </subcellularLocation>
</comment>
<evidence type="ECO:0000256" key="1">
    <source>
        <dbReference type="ARBA" id="ARBA00022490"/>
    </source>
</evidence>
<dbReference type="GO" id="GO:0044780">
    <property type="term" value="P:bacterial-type flagellum assembly"/>
    <property type="evidence" value="ECO:0007669"/>
    <property type="project" value="UniProtKB-UniRule"/>
</dbReference>
<dbReference type="HAMAP" id="MF_01185">
    <property type="entry name" value="FliW"/>
    <property type="match status" value="1"/>
</dbReference>
<dbReference type="PANTHER" id="PTHR39190:SF1">
    <property type="entry name" value="FLAGELLAR ASSEMBLY FACTOR FLIW"/>
    <property type="match status" value="1"/>
</dbReference>
<evidence type="ECO:0000313" key="6">
    <source>
        <dbReference type="Proteomes" id="UP000316330"/>
    </source>
</evidence>
<dbReference type="SUPFAM" id="SSF141457">
    <property type="entry name" value="BH3618-like"/>
    <property type="match status" value="1"/>
</dbReference>
<dbReference type="GO" id="GO:0006417">
    <property type="term" value="P:regulation of translation"/>
    <property type="evidence" value="ECO:0007669"/>
    <property type="project" value="UniProtKB-KW"/>
</dbReference>
<keyword evidence="6" id="KW-1185">Reference proteome</keyword>
<dbReference type="PANTHER" id="PTHR39190">
    <property type="entry name" value="FLAGELLAR ASSEMBLY FACTOR FLIW"/>
    <property type="match status" value="1"/>
</dbReference>
<keyword evidence="1 4" id="KW-0963">Cytoplasm</keyword>
<accession>A0A559J893</accession>
<comment type="function">
    <text evidence="4">Acts as an anti-CsrA protein, binds CsrA and prevents it from repressing translation of its target genes, one of which is flagellin. Binds to flagellin and participates in the assembly of the flagellum.</text>
</comment>
<name>A0A559J893_9BACL</name>
<organism evidence="5 6">
    <name type="scientific">Cohnella terricola</name>
    <dbReference type="NCBI Taxonomy" id="1289167"/>
    <lineage>
        <taxon>Bacteria</taxon>
        <taxon>Bacillati</taxon>
        <taxon>Bacillota</taxon>
        <taxon>Bacilli</taxon>
        <taxon>Bacillales</taxon>
        <taxon>Paenibacillaceae</taxon>
        <taxon>Cohnella</taxon>
    </lineage>
</organism>
<dbReference type="Proteomes" id="UP000316330">
    <property type="component" value="Unassembled WGS sequence"/>
</dbReference>
<dbReference type="InterPro" id="IPR024046">
    <property type="entry name" value="Flagellar_assmbl_FliW_dom_sf"/>
</dbReference>
<dbReference type="OrthoDB" id="9801235at2"/>
<proteinExistence type="inferred from homology"/>
<keyword evidence="5" id="KW-0282">Flagellum</keyword>
<comment type="similarity">
    <text evidence="4">Belongs to the FliW family.</text>
</comment>
<keyword evidence="2 4" id="KW-1005">Bacterial flagellum biogenesis</keyword>
<evidence type="ECO:0000256" key="2">
    <source>
        <dbReference type="ARBA" id="ARBA00022795"/>
    </source>
</evidence>
<dbReference type="GO" id="GO:0005737">
    <property type="term" value="C:cytoplasm"/>
    <property type="evidence" value="ECO:0007669"/>
    <property type="project" value="UniProtKB-SubCell"/>
</dbReference>
<evidence type="ECO:0000256" key="3">
    <source>
        <dbReference type="ARBA" id="ARBA00022845"/>
    </source>
</evidence>